<dbReference type="Proteomes" id="UP000051401">
    <property type="component" value="Unassembled WGS sequence"/>
</dbReference>
<evidence type="ECO:0000313" key="3">
    <source>
        <dbReference type="EMBL" id="KRS17522.1"/>
    </source>
</evidence>
<dbReference type="InterPro" id="IPR006645">
    <property type="entry name" value="NGN-like_dom"/>
</dbReference>
<reference evidence="4 6" key="2">
    <citation type="submission" date="2018-08" db="EMBL/GenBank/DDBJ databases">
        <title>Genetic Globetrotter - A new plasmid hitch-hiking vast phylogenetic and geographic distances.</title>
        <authorList>
            <person name="Vollmers J."/>
            <person name="Petersen J."/>
        </authorList>
    </citation>
    <scope>NUCLEOTIDE SEQUENCE [LARGE SCALE GENOMIC DNA]</scope>
    <source>
        <strain evidence="4 6">DSM 26383</strain>
    </source>
</reference>
<dbReference type="STRING" id="540747.SAMN04488031_101815"/>
<evidence type="ECO:0000313" key="4">
    <source>
        <dbReference type="EMBL" id="QEW26725.1"/>
    </source>
</evidence>
<dbReference type="Pfam" id="PF02357">
    <property type="entry name" value="NusG"/>
    <property type="match status" value="1"/>
</dbReference>
<dbReference type="RefSeq" id="WP_057816692.1">
    <property type="nucleotide sequence ID" value="NZ_CP031598.1"/>
</dbReference>
<dbReference type="AlphaFoldDB" id="A0A0T5P848"/>
<name>A0A0T5P848_9RHOB</name>
<proteinExistence type="predicted"/>
<reference evidence="3 5" key="1">
    <citation type="submission" date="2015-04" db="EMBL/GenBank/DDBJ databases">
        <title>The draft genome sequence of Roseovarius indicus B108T.</title>
        <authorList>
            <person name="Li G."/>
            <person name="Lai Q."/>
            <person name="Shao Z."/>
            <person name="Yan P."/>
        </authorList>
    </citation>
    <scope>NUCLEOTIDE SEQUENCE [LARGE SCALE GENOMIC DNA]</scope>
    <source>
        <strain evidence="3 5">B108</strain>
    </source>
</reference>
<evidence type="ECO:0000256" key="1">
    <source>
        <dbReference type="ARBA" id="ARBA00023163"/>
    </source>
</evidence>
<dbReference type="EMBL" id="CP031598">
    <property type="protein sequence ID" value="QEW26725.1"/>
    <property type="molecule type" value="Genomic_DNA"/>
</dbReference>
<evidence type="ECO:0000313" key="5">
    <source>
        <dbReference type="Proteomes" id="UP000051401"/>
    </source>
</evidence>
<dbReference type="KEGG" id="rid:RIdsm_02527"/>
<evidence type="ECO:0000313" key="6">
    <source>
        <dbReference type="Proteomes" id="UP000325785"/>
    </source>
</evidence>
<accession>A0A0T5P848</accession>
<dbReference type="Gene3D" id="3.30.70.940">
    <property type="entry name" value="NusG, N-terminal domain"/>
    <property type="match status" value="1"/>
</dbReference>
<keyword evidence="1" id="KW-0804">Transcription</keyword>
<dbReference type="OrthoDB" id="9790639at2"/>
<protein>
    <submittedName>
        <fullName evidence="4">Transcriptional activator RfaH</fullName>
    </submittedName>
</protein>
<dbReference type="EMBL" id="LAXI01000007">
    <property type="protein sequence ID" value="KRS17522.1"/>
    <property type="molecule type" value="Genomic_DNA"/>
</dbReference>
<keyword evidence="5" id="KW-1185">Reference proteome</keyword>
<sequence length="190" mass="21387">MMEYRIGQIVPFEQSRGVTGGRLARPRWHALTVRSGKERATCEHLKQKGVHACFPEREKSWVIRGKRHQRKYPVIAGIVYAKFKHEPNWDILKARNLITGVFSYGVTPIALPDAIVRAVMGLPSREEELAQARADLLRVRVGDRAEVASGPLAGAVVDVRKVEKGRVWFETLTGIKGETSLPRLVRKDVD</sequence>
<dbReference type="Proteomes" id="UP000325785">
    <property type="component" value="Chromosome"/>
</dbReference>
<organism evidence="3 5">
    <name type="scientific">Roseovarius indicus</name>
    <dbReference type="NCBI Taxonomy" id="540747"/>
    <lineage>
        <taxon>Bacteria</taxon>
        <taxon>Pseudomonadati</taxon>
        <taxon>Pseudomonadota</taxon>
        <taxon>Alphaproteobacteria</taxon>
        <taxon>Rhodobacterales</taxon>
        <taxon>Roseobacteraceae</taxon>
        <taxon>Roseovarius</taxon>
    </lineage>
</organism>
<feature type="domain" description="NusG-like N-terminal" evidence="2">
    <location>
        <begin position="27"/>
        <end position="118"/>
    </location>
</feature>
<dbReference type="PATRIC" id="fig|540747.5.peg.5773"/>
<evidence type="ECO:0000259" key="2">
    <source>
        <dbReference type="Pfam" id="PF02357"/>
    </source>
</evidence>
<gene>
    <name evidence="4" type="ORF">RIdsm_02527</name>
    <name evidence="3" type="ORF">XM52_13660</name>
</gene>
<dbReference type="SUPFAM" id="SSF82679">
    <property type="entry name" value="N-utilization substance G protein NusG, N-terminal domain"/>
    <property type="match status" value="1"/>
</dbReference>
<dbReference type="GO" id="GO:0006354">
    <property type="term" value="P:DNA-templated transcription elongation"/>
    <property type="evidence" value="ECO:0007669"/>
    <property type="project" value="InterPro"/>
</dbReference>
<dbReference type="InterPro" id="IPR036735">
    <property type="entry name" value="NGN_dom_sf"/>
</dbReference>